<dbReference type="EMBL" id="GGFK01015725">
    <property type="protein sequence ID" value="MBW49046.1"/>
    <property type="molecule type" value="Transcribed_RNA"/>
</dbReference>
<proteinExistence type="predicted"/>
<accession>A0A2M4B7N5</accession>
<reference evidence="1" key="1">
    <citation type="submission" date="2018-01" db="EMBL/GenBank/DDBJ databases">
        <title>An insight into the sialome of Amazonian anophelines.</title>
        <authorList>
            <person name="Ribeiro J.M."/>
            <person name="Scarpassa V."/>
            <person name="Calvo E."/>
        </authorList>
    </citation>
    <scope>NUCLEOTIDE SEQUENCE</scope>
    <source>
        <tissue evidence="1">Salivary glands</tissue>
    </source>
</reference>
<evidence type="ECO:0000313" key="1">
    <source>
        <dbReference type="EMBL" id="MBW49046.1"/>
    </source>
</evidence>
<sequence length="84" mass="9294">MLGCRVGDAISIVWFVFIRRLIVANSLIPTGMGTAPLGTRLSMILCDKLHIAYFSKHLCFAPASHNALIRIKDQRQPRCDIAVA</sequence>
<dbReference type="AlphaFoldDB" id="A0A2M4B7N5"/>
<name>A0A2M4B7N5_9DIPT</name>
<protein>
    <submittedName>
        <fullName evidence="1">Putative secreted protein</fullName>
    </submittedName>
</protein>
<organism evidence="1">
    <name type="scientific">Anopheles triannulatus</name>
    <dbReference type="NCBI Taxonomy" id="58253"/>
    <lineage>
        <taxon>Eukaryota</taxon>
        <taxon>Metazoa</taxon>
        <taxon>Ecdysozoa</taxon>
        <taxon>Arthropoda</taxon>
        <taxon>Hexapoda</taxon>
        <taxon>Insecta</taxon>
        <taxon>Pterygota</taxon>
        <taxon>Neoptera</taxon>
        <taxon>Endopterygota</taxon>
        <taxon>Diptera</taxon>
        <taxon>Nematocera</taxon>
        <taxon>Culicoidea</taxon>
        <taxon>Culicidae</taxon>
        <taxon>Anophelinae</taxon>
        <taxon>Anopheles</taxon>
    </lineage>
</organism>